<dbReference type="InterPro" id="IPR033138">
    <property type="entry name" value="Cu_oxidase_CS"/>
</dbReference>
<dbReference type="EMBL" id="JAVRRG010000006">
    <property type="protein sequence ID" value="KAK5100672.1"/>
    <property type="molecule type" value="Genomic_DNA"/>
</dbReference>
<dbReference type="PANTHER" id="PTHR11709">
    <property type="entry name" value="MULTI-COPPER OXIDASE"/>
    <property type="match status" value="1"/>
</dbReference>
<dbReference type="Gene3D" id="2.60.40.420">
    <property type="entry name" value="Cupredoxins - blue copper proteins"/>
    <property type="match status" value="2"/>
</dbReference>
<dbReference type="CDD" id="cd13901">
    <property type="entry name" value="CuRO_3_MaLCC_like"/>
    <property type="match status" value="1"/>
</dbReference>
<protein>
    <recommendedName>
        <fullName evidence="9">Laccase</fullName>
    </recommendedName>
</protein>
<dbReference type="SUPFAM" id="SSF49503">
    <property type="entry name" value="Cupredoxins"/>
    <property type="match status" value="2"/>
</dbReference>
<organism evidence="7 8">
    <name type="scientific">Lithohypha guttulata</name>
    <dbReference type="NCBI Taxonomy" id="1690604"/>
    <lineage>
        <taxon>Eukaryota</taxon>
        <taxon>Fungi</taxon>
        <taxon>Dikarya</taxon>
        <taxon>Ascomycota</taxon>
        <taxon>Pezizomycotina</taxon>
        <taxon>Eurotiomycetes</taxon>
        <taxon>Chaetothyriomycetidae</taxon>
        <taxon>Chaetothyriales</taxon>
        <taxon>Trichomeriaceae</taxon>
        <taxon>Lithohypha</taxon>
    </lineage>
</organism>
<comment type="caution">
    <text evidence="7">The sequence shown here is derived from an EMBL/GenBank/DDBJ whole genome shotgun (WGS) entry which is preliminary data.</text>
</comment>
<feature type="region of interest" description="Disordered" evidence="4">
    <location>
        <begin position="399"/>
        <end position="431"/>
    </location>
</feature>
<dbReference type="PANTHER" id="PTHR11709:SF145">
    <property type="entry name" value="LCC1"/>
    <property type="match status" value="1"/>
</dbReference>
<name>A0ABR0KNA1_9EURO</name>
<evidence type="ECO:0000256" key="1">
    <source>
        <dbReference type="ARBA" id="ARBA00010609"/>
    </source>
</evidence>
<gene>
    <name evidence="7" type="ORF">LTR24_000818</name>
</gene>
<evidence type="ECO:0000256" key="4">
    <source>
        <dbReference type="SAM" id="MobiDB-lite"/>
    </source>
</evidence>
<dbReference type="InterPro" id="IPR011706">
    <property type="entry name" value="Cu-oxidase_C"/>
</dbReference>
<dbReference type="Proteomes" id="UP001345013">
    <property type="component" value="Unassembled WGS sequence"/>
</dbReference>
<dbReference type="InterPro" id="IPR002355">
    <property type="entry name" value="Cu_oxidase_Cu_BS"/>
</dbReference>
<feature type="compositionally biased region" description="Basic residues" evidence="4">
    <location>
        <begin position="415"/>
        <end position="431"/>
    </location>
</feature>
<dbReference type="Pfam" id="PF00394">
    <property type="entry name" value="Cu-oxidase"/>
    <property type="match status" value="1"/>
</dbReference>
<dbReference type="Pfam" id="PF07731">
    <property type="entry name" value="Cu-oxidase_2"/>
    <property type="match status" value="1"/>
</dbReference>
<comment type="similarity">
    <text evidence="1">Belongs to the multicopper oxidase family.</text>
</comment>
<reference evidence="7 8" key="1">
    <citation type="submission" date="2023-08" db="EMBL/GenBank/DDBJ databases">
        <title>Black Yeasts Isolated from many extreme environments.</title>
        <authorList>
            <person name="Coleine C."/>
            <person name="Stajich J.E."/>
            <person name="Selbmann L."/>
        </authorList>
    </citation>
    <scope>NUCLEOTIDE SEQUENCE [LARGE SCALE GENOMIC DNA]</scope>
    <source>
        <strain evidence="7 8">CCFEE 5885</strain>
    </source>
</reference>
<evidence type="ECO:0000256" key="2">
    <source>
        <dbReference type="ARBA" id="ARBA00022723"/>
    </source>
</evidence>
<evidence type="ECO:0000259" key="6">
    <source>
        <dbReference type="Pfam" id="PF07731"/>
    </source>
</evidence>
<evidence type="ECO:0000313" key="7">
    <source>
        <dbReference type="EMBL" id="KAK5100672.1"/>
    </source>
</evidence>
<dbReference type="InterPro" id="IPR001117">
    <property type="entry name" value="Cu-oxidase_2nd"/>
</dbReference>
<dbReference type="PROSITE" id="PS00080">
    <property type="entry name" value="MULTICOPPER_OXIDASE2"/>
    <property type="match status" value="1"/>
</dbReference>
<dbReference type="CDD" id="cd13880">
    <property type="entry name" value="CuRO_2_MaLCC_like"/>
    <property type="match status" value="1"/>
</dbReference>
<dbReference type="InterPro" id="IPR008972">
    <property type="entry name" value="Cupredoxin"/>
</dbReference>
<feature type="domain" description="Plastocyanin-like" evidence="5">
    <location>
        <begin position="17"/>
        <end position="175"/>
    </location>
</feature>
<evidence type="ECO:0008006" key="9">
    <source>
        <dbReference type="Google" id="ProtNLM"/>
    </source>
</evidence>
<dbReference type="PROSITE" id="PS00079">
    <property type="entry name" value="MULTICOPPER_OXIDASE1"/>
    <property type="match status" value="1"/>
</dbReference>
<dbReference type="InterPro" id="IPR045087">
    <property type="entry name" value="Cu-oxidase_fam"/>
</dbReference>
<keyword evidence="3" id="KW-0560">Oxidoreductase</keyword>
<sequence length="431" mass="47669">MIIHGPDNADYDEDLGPVMLTDYYHDDYFSILKDVMGTDLTKIAPSSQNNLINGKGNYNCSLVTDDTTCTENAGLAKFEFTSGQTHRLRLINGGAEAIQRFSIDDHVMEVIAYDFVPIVPYTTNQVTLAVGQRADVLVKANASASGSYWMRSSISTLCSVTDNPDALAIIYYENANTTAQPTSTSWTIDDSNCANDDLSKTVPFFPIKPPAVNTTVEVALSFELNSTGNFLWTMDASSFRTDYNNPILPLLQADNSTANIKEFPSEWNVYNFGSNKSFVIVINNENAVAHPMHIHGHNMFVLSDGLGTWDGTTQGSSSNPTRRDVQLLQPDGYIAIQIDADNPGVWPFHCHIAWHVSGGLYINILERPADIPSMVKTPSEVDALCTSWEAYTARQAPDQIDSGLRKRSQSPEVKRRQHLKNHRAGNVRHNL</sequence>
<feature type="domain" description="Plastocyanin-like" evidence="6">
    <location>
        <begin position="244"/>
        <end position="369"/>
    </location>
</feature>
<keyword evidence="8" id="KW-1185">Reference proteome</keyword>
<keyword evidence="2" id="KW-0479">Metal-binding</keyword>
<evidence type="ECO:0000256" key="3">
    <source>
        <dbReference type="ARBA" id="ARBA00023002"/>
    </source>
</evidence>
<evidence type="ECO:0000259" key="5">
    <source>
        <dbReference type="Pfam" id="PF00394"/>
    </source>
</evidence>
<proteinExistence type="inferred from homology"/>
<evidence type="ECO:0000313" key="8">
    <source>
        <dbReference type="Proteomes" id="UP001345013"/>
    </source>
</evidence>
<accession>A0ABR0KNA1</accession>